<gene>
    <name evidence="2" type="ORF">Zmor_015725</name>
</gene>
<keyword evidence="3" id="KW-1185">Reference proteome</keyword>
<comment type="caution">
    <text evidence="2">The sequence shown here is derived from an EMBL/GenBank/DDBJ whole genome shotgun (WGS) entry which is preliminary data.</text>
</comment>
<feature type="compositionally biased region" description="Polar residues" evidence="1">
    <location>
        <begin position="11"/>
        <end position="25"/>
    </location>
</feature>
<dbReference type="Proteomes" id="UP001168821">
    <property type="component" value="Unassembled WGS sequence"/>
</dbReference>
<protein>
    <submittedName>
        <fullName evidence="2">Uncharacterized protein</fullName>
    </submittedName>
</protein>
<proteinExistence type="predicted"/>
<organism evidence="2 3">
    <name type="scientific">Zophobas morio</name>
    <dbReference type="NCBI Taxonomy" id="2755281"/>
    <lineage>
        <taxon>Eukaryota</taxon>
        <taxon>Metazoa</taxon>
        <taxon>Ecdysozoa</taxon>
        <taxon>Arthropoda</taxon>
        <taxon>Hexapoda</taxon>
        <taxon>Insecta</taxon>
        <taxon>Pterygota</taxon>
        <taxon>Neoptera</taxon>
        <taxon>Endopterygota</taxon>
        <taxon>Coleoptera</taxon>
        <taxon>Polyphaga</taxon>
        <taxon>Cucujiformia</taxon>
        <taxon>Tenebrionidae</taxon>
        <taxon>Zophobas</taxon>
    </lineage>
</organism>
<evidence type="ECO:0000256" key="1">
    <source>
        <dbReference type="SAM" id="MobiDB-lite"/>
    </source>
</evidence>
<accession>A0AA38IHJ0</accession>
<evidence type="ECO:0000313" key="2">
    <source>
        <dbReference type="EMBL" id="KAJ3656670.1"/>
    </source>
</evidence>
<reference evidence="2" key="1">
    <citation type="journal article" date="2023" name="G3 (Bethesda)">
        <title>Whole genome assemblies of Zophobas morio and Tenebrio molitor.</title>
        <authorList>
            <person name="Kaur S."/>
            <person name="Stinson S.A."/>
            <person name="diCenzo G.C."/>
        </authorList>
    </citation>
    <scope>NUCLEOTIDE SEQUENCE</scope>
    <source>
        <strain evidence="2">QUZm001</strain>
    </source>
</reference>
<name>A0AA38IHJ0_9CUCU</name>
<dbReference type="AlphaFoldDB" id="A0AA38IHJ0"/>
<dbReference type="EMBL" id="JALNTZ010000004">
    <property type="protein sequence ID" value="KAJ3656670.1"/>
    <property type="molecule type" value="Genomic_DNA"/>
</dbReference>
<feature type="region of interest" description="Disordered" evidence="1">
    <location>
        <begin position="1"/>
        <end position="36"/>
    </location>
</feature>
<sequence>MSIPALRPSRSADTIKQHPSPQIPQSGPAATHSPGVNFWLTTSGNTDLGLLGEETEAAAGEEGGEALSLCVGLSQKGMQRRRLAGRPPSTGSQSNERFRVAHAILLLSLTLHTQNKLCFASCRTNYALRREIAAGTSQERTLRHDFVHENRERTDFIRTQPPIWRNETREGTFCADCSGLCDGYGYH</sequence>
<evidence type="ECO:0000313" key="3">
    <source>
        <dbReference type="Proteomes" id="UP001168821"/>
    </source>
</evidence>